<evidence type="ECO:0000256" key="1">
    <source>
        <dbReference type="SAM" id="MobiDB-lite"/>
    </source>
</evidence>
<evidence type="ECO:0000313" key="4">
    <source>
        <dbReference type="Proteomes" id="UP000027222"/>
    </source>
</evidence>
<gene>
    <name evidence="3" type="ORF">GALMADRAFT_352748</name>
</gene>
<name>A0A067TSP3_GALM3</name>
<dbReference type="Pfam" id="PF00397">
    <property type="entry name" value="WW"/>
    <property type="match status" value="1"/>
</dbReference>
<feature type="domain" description="WW" evidence="2">
    <location>
        <begin position="6"/>
        <end position="41"/>
    </location>
</feature>
<dbReference type="SMART" id="SM00456">
    <property type="entry name" value="WW"/>
    <property type="match status" value="1"/>
</dbReference>
<dbReference type="Gene3D" id="2.20.70.10">
    <property type="match status" value="1"/>
</dbReference>
<sequence length="227" mass="24439">MTSNAPLPHGWIQQTDTESGQPFYVDTKANPPRSIWTHPYEDQEYLREHPNIKEKVRGSNSFGSDASLAHRMPEQGRRHSFNGKSTTPVGVPPPPHKKGFLGKLVDKMEKHNEKKKQKSAIMLEQQRQWQQQRQQQMNSQALYGPPPNAYQPSYGGMAGRRGGMGGGMGMGGMGMGLPLMGGMAGGLLLGEAMNNDFGNNNNGDWGGGNGGDWGGDGGGGDWGGGGF</sequence>
<evidence type="ECO:0000313" key="3">
    <source>
        <dbReference type="EMBL" id="KDR85342.1"/>
    </source>
</evidence>
<dbReference type="InterPro" id="IPR036020">
    <property type="entry name" value="WW_dom_sf"/>
</dbReference>
<feature type="region of interest" description="Disordered" evidence="1">
    <location>
        <begin position="73"/>
        <end position="96"/>
    </location>
</feature>
<dbReference type="STRING" id="685588.A0A067TSP3"/>
<feature type="region of interest" description="Disordered" evidence="1">
    <location>
        <begin position="204"/>
        <end position="227"/>
    </location>
</feature>
<evidence type="ECO:0000259" key="2">
    <source>
        <dbReference type="SMART" id="SM00456"/>
    </source>
</evidence>
<keyword evidence="4" id="KW-1185">Reference proteome</keyword>
<protein>
    <recommendedName>
        <fullName evidence="2">WW domain-containing protein</fullName>
    </recommendedName>
</protein>
<dbReference type="OrthoDB" id="2367685at2759"/>
<dbReference type="EMBL" id="KL142367">
    <property type="protein sequence ID" value="KDR85342.1"/>
    <property type="molecule type" value="Genomic_DNA"/>
</dbReference>
<feature type="region of interest" description="Disordered" evidence="1">
    <location>
        <begin position="1"/>
        <end position="36"/>
    </location>
</feature>
<reference evidence="4" key="1">
    <citation type="journal article" date="2014" name="Proc. Natl. Acad. Sci. U.S.A.">
        <title>Extensive sampling of basidiomycete genomes demonstrates inadequacy of the white-rot/brown-rot paradigm for wood decay fungi.</title>
        <authorList>
            <person name="Riley R."/>
            <person name="Salamov A.A."/>
            <person name="Brown D.W."/>
            <person name="Nagy L.G."/>
            <person name="Floudas D."/>
            <person name="Held B.W."/>
            <person name="Levasseur A."/>
            <person name="Lombard V."/>
            <person name="Morin E."/>
            <person name="Otillar R."/>
            <person name="Lindquist E.A."/>
            <person name="Sun H."/>
            <person name="LaButti K.M."/>
            <person name="Schmutz J."/>
            <person name="Jabbour D."/>
            <person name="Luo H."/>
            <person name="Baker S.E."/>
            <person name="Pisabarro A.G."/>
            <person name="Walton J.D."/>
            <person name="Blanchette R.A."/>
            <person name="Henrissat B."/>
            <person name="Martin F."/>
            <person name="Cullen D."/>
            <person name="Hibbett D.S."/>
            <person name="Grigoriev I.V."/>
        </authorList>
    </citation>
    <scope>NUCLEOTIDE SEQUENCE [LARGE SCALE GENOMIC DNA]</scope>
    <source>
        <strain evidence="4">CBS 339.88</strain>
    </source>
</reference>
<organism evidence="3 4">
    <name type="scientific">Galerina marginata (strain CBS 339.88)</name>
    <dbReference type="NCBI Taxonomy" id="685588"/>
    <lineage>
        <taxon>Eukaryota</taxon>
        <taxon>Fungi</taxon>
        <taxon>Dikarya</taxon>
        <taxon>Basidiomycota</taxon>
        <taxon>Agaricomycotina</taxon>
        <taxon>Agaricomycetes</taxon>
        <taxon>Agaricomycetidae</taxon>
        <taxon>Agaricales</taxon>
        <taxon>Agaricineae</taxon>
        <taxon>Strophariaceae</taxon>
        <taxon>Galerina</taxon>
    </lineage>
</organism>
<proteinExistence type="predicted"/>
<dbReference type="InterPro" id="IPR001202">
    <property type="entry name" value="WW_dom"/>
</dbReference>
<dbReference type="HOGENOM" id="CLU_049761_1_0_1"/>
<dbReference type="AlphaFoldDB" id="A0A067TSP3"/>
<dbReference type="Proteomes" id="UP000027222">
    <property type="component" value="Unassembled WGS sequence"/>
</dbReference>
<accession>A0A067TSP3</accession>
<dbReference type="SUPFAM" id="SSF51045">
    <property type="entry name" value="WW domain"/>
    <property type="match status" value="1"/>
</dbReference>